<dbReference type="SUPFAM" id="SSF81345">
    <property type="entry name" value="ABC transporter involved in vitamin B12 uptake, BtuC"/>
    <property type="match status" value="1"/>
</dbReference>
<evidence type="ECO:0000256" key="6">
    <source>
        <dbReference type="RuleBase" id="RU003943"/>
    </source>
</evidence>
<dbReference type="PANTHER" id="PTHR30477">
    <property type="entry name" value="ABC-TRANSPORTER METAL-BINDING PROTEIN"/>
    <property type="match status" value="1"/>
</dbReference>
<reference evidence="8 9" key="1">
    <citation type="submission" date="2018-04" db="EMBL/GenBank/DDBJ databases">
        <title>Bordetella sp. HZ20 isolated from seawater.</title>
        <authorList>
            <person name="Sun C."/>
        </authorList>
    </citation>
    <scope>NUCLEOTIDE SEQUENCE [LARGE SCALE GENOMIC DNA]</scope>
    <source>
        <strain evidence="8 9">HZ20</strain>
    </source>
</reference>
<dbReference type="Pfam" id="PF00950">
    <property type="entry name" value="ABC-3"/>
    <property type="match status" value="1"/>
</dbReference>
<dbReference type="OrthoDB" id="9804300at2"/>
<evidence type="ECO:0000256" key="1">
    <source>
        <dbReference type="ARBA" id="ARBA00004141"/>
    </source>
</evidence>
<dbReference type="RefSeq" id="WP_108621988.1">
    <property type="nucleotide sequence ID" value="NZ_CP028901.1"/>
</dbReference>
<feature type="transmembrane region" description="Helical" evidence="7">
    <location>
        <begin position="59"/>
        <end position="87"/>
    </location>
</feature>
<dbReference type="InterPro" id="IPR037294">
    <property type="entry name" value="ABC_BtuC-like"/>
</dbReference>
<keyword evidence="9" id="KW-1185">Reference proteome</keyword>
<feature type="transmembrane region" description="Helical" evidence="7">
    <location>
        <begin position="99"/>
        <end position="119"/>
    </location>
</feature>
<feature type="transmembrane region" description="Helical" evidence="7">
    <location>
        <begin position="253"/>
        <end position="273"/>
    </location>
</feature>
<feature type="transmembrane region" description="Helical" evidence="7">
    <location>
        <begin position="140"/>
        <end position="159"/>
    </location>
</feature>
<keyword evidence="4 7" id="KW-1133">Transmembrane helix</keyword>
<dbReference type="EMBL" id="CP028901">
    <property type="protein sequence ID" value="AWB34572.1"/>
    <property type="molecule type" value="Genomic_DNA"/>
</dbReference>
<dbReference type="InterPro" id="IPR001626">
    <property type="entry name" value="ABC_TroCD"/>
</dbReference>
<dbReference type="GO" id="GO:0055085">
    <property type="term" value="P:transmembrane transport"/>
    <property type="evidence" value="ECO:0007669"/>
    <property type="project" value="InterPro"/>
</dbReference>
<evidence type="ECO:0000313" key="9">
    <source>
        <dbReference type="Proteomes" id="UP000244571"/>
    </source>
</evidence>
<evidence type="ECO:0000256" key="5">
    <source>
        <dbReference type="ARBA" id="ARBA00023136"/>
    </source>
</evidence>
<dbReference type="AlphaFoldDB" id="A0A2R4XLA2"/>
<evidence type="ECO:0000256" key="2">
    <source>
        <dbReference type="ARBA" id="ARBA00008034"/>
    </source>
</evidence>
<comment type="similarity">
    <text evidence="2 6">Belongs to the ABC-3 integral membrane protein family.</text>
</comment>
<feature type="transmembrane region" description="Helical" evidence="7">
    <location>
        <begin position="224"/>
        <end position="247"/>
    </location>
</feature>
<dbReference type="GO" id="GO:0010043">
    <property type="term" value="P:response to zinc ion"/>
    <property type="evidence" value="ECO:0007669"/>
    <property type="project" value="TreeGrafter"/>
</dbReference>
<name>A0A2R4XLA2_9BURK</name>
<comment type="subcellular location">
    <subcellularLocation>
        <location evidence="6">Cell membrane</location>
        <topology evidence="6">Multi-pass membrane protein</topology>
    </subcellularLocation>
    <subcellularLocation>
        <location evidence="1">Membrane</location>
        <topology evidence="1">Multi-pass membrane protein</topology>
    </subcellularLocation>
</comment>
<accession>A0A2R4XLA2</accession>
<gene>
    <name evidence="8" type="ORF">DBV39_13585</name>
</gene>
<feature type="transmembrane region" description="Helical" evidence="7">
    <location>
        <begin position="15"/>
        <end position="38"/>
    </location>
</feature>
<evidence type="ECO:0000256" key="4">
    <source>
        <dbReference type="ARBA" id="ARBA00022989"/>
    </source>
</evidence>
<dbReference type="Proteomes" id="UP000244571">
    <property type="component" value="Chromosome"/>
</dbReference>
<protein>
    <submittedName>
        <fullName evidence="8">Zinc ABC transporter permease</fullName>
    </submittedName>
</protein>
<dbReference type="KEGG" id="boz:DBV39_13585"/>
<dbReference type="PANTHER" id="PTHR30477:SF13">
    <property type="entry name" value="IRON TRANSPORT SYSTEM MEMBRANE PROTEIN HI_0360-RELATED"/>
    <property type="match status" value="1"/>
</dbReference>
<keyword evidence="6" id="KW-0813">Transport</keyword>
<organism evidence="8 9">
    <name type="scientific">Orrella marina</name>
    <dbReference type="NCBI Taxonomy" id="2163011"/>
    <lineage>
        <taxon>Bacteria</taxon>
        <taxon>Pseudomonadati</taxon>
        <taxon>Pseudomonadota</taxon>
        <taxon>Betaproteobacteria</taxon>
        <taxon>Burkholderiales</taxon>
        <taxon>Alcaligenaceae</taxon>
        <taxon>Orrella</taxon>
    </lineage>
</organism>
<keyword evidence="3 6" id="KW-0812">Transmembrane</keyword>
<evidence type="ECO:0000256" key="7">
    <source>
        <dbReference type="SAM" id="Phobius"/>
    </source>
</evidence>
<dbReference type="Gene3D" id="1.10.3470.10">
    <property type="entry name" value="ABC transporter involved in vitamin B12 uptake, BtuC"/>
    <property type="match status" value="1"/>
</dbReference>
<evidence type="ECO:0000313" key="8">
    <source>
        <dbReference type="EMBL" id="AWB34572.1"/>
    </source>
</evidence>
<feature type="transmembrane region" description="Helical" evidence="7">
    <location>
        <begin position="185"/>
        <end position="212"/>
    </location>
</feature>
<dbReference type="GO" id="GO:0043190">
    <property type="term" value="C:ATP-binding cassette (ABC) transporter complex"/>
    <property type="evidence" value="ECO:0007669"/>
    <property type="project" value="InterPro"/>
</dbReference>
<sequence>MMQELFWIPFAEFGFMQRALVACLALGLVSGPIGVLLVMRRMSLAGDAISHSVLPGAAVGYLIAGMSFAVMGVAAFMTAMLVALMASGVSNLTSQREDASLAAFYLIALALGVAIISMNGSNVDLMHLLFGSVLAVDRSGLILVAGAVSLALVVLALIWRPLLAGSFDPLFVAQHGKAGRRATQLFMFTVVLTFVASFQTLGTLMAVGLLMLPATAARFWVRDISRACALASLMAMASGAVGLLVSYHASVPSGPAIVLTAGCFYLISLLAGTHDSLLAHSLKVTRHKES</sequence>
<keyword evidence="5 7" id="KW-0472">Membrane</keyword>
<proteinExistence type="inferred from homology"/>
<evidence type="ECO:0000256" key="3">
    <source>
        <dbReference type="ARBA" id="ARBA00022692"/>
    </source>
</evidence>